<dbReference type="GO" id="GO:0031966">
    <property type="term" value="C:mitochondrial membrane"/>
    <property type="evidence" value="ECO:0007669"/>
    <property type="project" value="UniProtKB-SubCell"/>
</dbReference>
<evidence type="ECO:0000256" key="4">
    <source>
        <dbReference type="ARBA" id="ARBA00021095"/>
    </source>
</evidence>
<evidence type="ECO:0000256" key="14">
    <source>
        <dbReference type="ARBA" id="ARBA00031019"/>
    </source>
</evidence>
<evidence type="ECO:0000256" key="7">
    <source>
        <dbReference type="ARBA" id="ARBA00022692"/>
    </source>
</evidence>
<evidence type="ECO:0000256" key="9">
    <source>
        <dbReference type="ARBA" id="ARBA00022982"/>
    </source>
</evidence>
<dbReference type="PANTHER" id="PTHR11435">
    <property type="entry name" value="NADH UBIQUINONE OXIDOREDUCTASE SUBUNIT ND6"/>
    <property type="match status" value="1"/>
</dbReference>
<evidence type="ECO:0000256" key="8">
    <source>
        <dbReference type="ARBA" id="ARBA00022967"/>
    </source>
</evidence>
<keyword evidence="11" id="KW-0520">NAD</keyword>
<keyword evidence="6" id="KW-0679">Respiratory chain</keyword>
<dbReference type="InterPro" id="IPR050269">
    <property type="entry name" value="ComplexI_Subunit6"/>
</dbReference>
<protein>
    <recommendedName>
        <fullName evidence="4">NADH-ubiquinone oxidoreductase chain 6</fullName>
        <ecNumber evidence="3">7.1.1.2</ecNumber>
    </recommendedName>
    <alternativeName>
        <fullName evidence="14">NADH dehydrogenase subunit 6</fullName>
    </alternativeName>
</protein>
<keyword evidence="8" id="KW-1278">Translocase</keyword>
<keyword evidence="7 16" id="KW-0812">Transmembrane</keyword>
<keyword evidence="9" id="KW-0249">Electron transport</keyword>
<evidence type="ECO:0000313" key="17">
    <source>
        <dbReference type="EMBL" id="APS87307.1"/>
    </source>
</evidence>
<organism evidence="17">
    <name type="scientific">Procambarus acutus</name>
    <name type="common">White River crawfish</name>
    <name type="synonym">Cambarus acutus</name>
    <dbReference type="NCBI Taxonomy" id="197206"/>
    <lineage>
        <taxon>Eukaryota</taxon>
        <taxon>Metazoa</taxon>
        <taxon>Ecdysozoa</taxon>
        <taxon>Arthropoda</taxon>
        <taxon>Crustacea</taxon>
        <taxon>Multicrustacea</taxon>
        <taxon>Malacostraca</taxon>
        <taxon>Eumalacostraca</taxon>
        <taxon>Eucarida</taxon>
        <taxon>Decapoda</taxon>
        <taxon>Pleocyemata</taxon>
        <taxon>Astacidea</taxon>
        <taxon>Astacoidea</taxon>
        <taxon>Cambaridae</taxon>
        <taxon>Procambarus</taxon>
    </lineage>
</organism>
<feature type="transmembrane region" description="Helical" evidence="16">
    <location>
        <begin position="81"/>
        <end position="101"/>
    </location>
</feature>
<proteinExistence type="inferred from homology"/>
<dbReference type="EC" id="7.1.1.2" evidence="3"/>
<evidence type="ECO:0000256" key="6">
    <source>
        <dbReference type="ARBA" id="ARBA00022660"/>
    </source>
</evidence>
<evidence type="ECO:0000256" key="12">
    <source>
        <dbReference type="ARBA" id="ARBA00023128"/>
    </source>
</evidence>
<evidence type="ECO:0000256" key="10">
    <source>
        <dbReference type="ARBA" id="ARBA00022989"/>
    </source>
</evidence>
<dbReference type="AlphaFoldDB" id="A0A1L6V0M5"/>
<keyword evidence="10 16" id="KW-1133">Transmembrane helix</keyword>
<keyword evidence="13 16" id="KW-0472">Membrane</keyword>
<evidence type="ECO:0000256" key="3">
    <source>
        <dbReference type="ARBA" id="ARBA00012944"/>
    </source>
</evidence>
<dbReference type="EMBL" id="KX268741">
    <property type="protein sequence ID" value="APS87307.1"/>
    <property type="molecule type" value="Genomic_DNA"/>
</dbReference>
<evidence type="ECO:0000256" key="5">
    <source>
        <dbReference type="ARBA" id="ARBA00022448"/>
    </source>
</evidence>
<name>A0A1L6V0M5_PROAC</name>
<sequence>MIMIFISTTVFISILFTRLVHPLSMGLTLFIQTLAICITSGFSNNSFWFSYILFLIFLGGMLVLFIYVASLASNEMFGISLNTLLTVTIIMSAICLTSFLVDPLLTSYKYSISSSSILFSYKFSNAPLMTSTIYNSSSMMFTLFIITYLLLTLFAVVKIINVYSSPLRVNN</sequence>
<keyword evidence="12 17" id="KW-0496">Mitochondrion</keyword>
<evidence type="ECO:0000256" key="13">
    <source>
        <dbReference type="ARBA" id="ARBA00023136"/>
    </source>
</evidence>
<comment type="similarity">
    <text evidence="2">Belongs to the complex I subunit 6 family.</text>
</comment>
<accession>A0A1L6V0M5</accession>
<comment type="catalytic activity">
    <reaction evidence="15">
        <text>a ubiquinone + NADH + 5 H(+)(in) = a ubiquinol + NAD(+) + 4 H(+)(out)</text>
        <dbReference type="Rhea" id="RHEA:29091"/>
        <dbReference type="Rhea" id="RHEA-COMP:9565"/>
        <dbReference type="Rhea" id="RHEA-COMP:9566"/>
        <dbReference type="ChEBI" id="CHEBI:15378"/>
        <dbReference type="ChEBI" id="CHEBI:16389"/>
        <dbReference type="ChEBI" id="CHEBI:17976"/>
        <dbReference type="ChEBI" id="CHEBI:57540"/>
        <dbReference type="ChEBI" id="CHEBI:57945"/>
        <dbReference type="EC" id="7.1.1.2"/>
    </reaction>
</comment>
<reference evidence="17" key="1">
    <citation type="submission" date="2016-05" db="EMBL/GenBank/DDBJ databases">
        <authorList>
            <person name="Lavstsen T."/>
            <person name="Jespersen J.S."/>
        </authorList>
    </citation>
    <scope>NUCLEOTIDE SEQUENCE</scope>
    <source>
        <strain evidence="17">F5</strain>
    </source>
</reference>
<evidence type="ECO:0000256" key="11">
    <source>
        <dbReference type="ARBA" id="ARBA00023027"/>
    </source>
</evidence>
<feature type="transmembrane region" description="Helical" evidence="16">
    <location>
        <begin position="139"/>
        <end position="160"/>
    </location>
</feature>
<evidence type="ECO:0000256" key="16">
    <source>
        <dbReference type="SAM" id="Phobius"/>
    </source>
</evidence>
<evidence type="ECO:0000256" key="2">
    <source>
        <dbReference type="ARBA" id="ARBA00005698"/>
    </source>
</evidence>
<dbReference type="PANTHER" id="PTHR11435:SF1">
    <property type="entry name" value="NADH-UBIQUINONE OXIDOREDUCTASE CHAIN 6"/>
    <property type="match status" value="1"/>
</dbReference>
<gene>
    <name evidence="17" type="primary">nad6</name>
</gene>
<feature type="transmembrane region" description="Helical" evidence="16">
    <location>
        <begin position="46"/>
        <end position="69"/>
    </location>
</feature>
<keyword evidence="5" id="KW-0813">Transport</keyword>
<geneLocation type="mitochondrion" evidence="17"/>
<evidence type="ECO:0000256" key="1">
    <source>
        <dbReference type="ARBA" id="ARBA00004225"/>
    </source>
</evidence>
<dbReference type="GO" id="GO:0008137">
    <property type="term" value="F:NADH dehydrogenase (ubiquinone) activity"/>
    <property type="evidence" value="ECO:0007669"/>
    <property type="project" value="UniProtKB-EC"/>
</dbReference>
<comment type="subcellular location">
    <subcellularLocation>
        <location evidence="1">Mitochondrion membrane</location>
        <topology evidence="1">Multi-pass membrane protein</topology>
    </subcellularLocation>
</comment>
<evidence type="ECO:0000256" key="15">
    <source>
        <dbReference type="ARBA" id="ARBA00049551"/>
    </source>
</evidence>